<dbReference type="AlphaFoldDB" id="A0A6S7G4H8"/>
<keyword evidence="2" id="KW-1185">Reference proteome</keyword>
<dbReference type="Proteomes" id="UP001152795">
    <property type="component" value="Unassembled WGS sequence"/>
</dbReference>
<evidence type="ECO:0000313" key="2">
    <source>
        <dbReference type="Proteomes" id="UP001152795"/>
    </source>
</evidence>
<dbReference type="OrthoDB" id="6013900at2759"/>
<gene>
    <name evidence="1" type="ORF">PACLA_8A065806</name>
</gene>
<reference evidence="1" key="1">
    <citation type="submission" date="2020-04" db="EMBL/GenBank/DDBJ databases">
        <authorList>
            <person name="Alioto T."/>
            <person name="Alioto T."/>
            <person name="Gomez Garrido J."/>
        </authorList>
    </citation>
    <scope>NUCLEOTIDE SEQUENCE</scope>
    <source>
        <strain evidence="1">A484AB</strain>
    </source>
</reference>
<dbReference type="EMBL" id="CACRXK020000648">
    <property type="protein sequence ID" value="CAB3983722.1"/>
    <property type="molecule type" value="Genomic_DNA"/>
</dbReference>
<evidence type="ECO:0000313" key="1">
    <source>
        <dbReference type="EMBL" id="CAB3983722.1"/>
    </source>
</evidence>
<name>A0A6S7G4H8_PARCT</name>
<comment type="caution">
    <text evidence="1">The sequence shown here is derived from an EMBL/GenBank/DDBJ whole genome shotgun (WGS) entry which is preliminary data.</text>
</comment>
<accession>A0A6S7G4H8</accession>
<protein>
    <submittedName>
        <fullName evidence="1">Uncharacterized protein</fullName>
    </submittedName>
</protein>
<feature type="non-terminal residue" evidence="1">
    <location>
        <position position="119"/>
    </location>
</feature>
<sequence>MSTTNKVEELLKQIDGKLRMLKFTQEDTPRVLKDHKVKAMERYTRVFEELIEQTHKLKIEVQQIRIEKGDTAEEVREWSLDIESKVSGFEEVVDEIKETITREHTKVKNEEEEIEKEKR</sequence>
<organism evidence="1 2">
    <name type="scientific">Paramuricea clavata</name>
    <name type="common">Red gorgonian</name>
    <name type="synonym">Violescent sea-whip</name>
    <dbReference type="NCBI Taxonomy" id="317549"/>
    <lineage>
        <taxon>Eukaryota</taxon>
        <taxon>Metazoa</taxon>
        <taxon>Cnidaria</taxon>
        <taxon>Anthozoa</taxon>
        <taxon>Octocorallia</taxon>
        <taxon>Malacalcyonacea</taxon>
        <taxon>Plexauridae</taxon>
        <taxon>Paramuricea</taxon>
    </lineage>
</organism>
<proteinExistence type="predicted"/>